<feature type="domain" description="Fibronectin type-III" evidence="7">
    <location>
        <begin position="798"/>
        <end position="906"/>
    </location>
</feature>
<dbReference type="InterPro" id="IPR036179">
    <property type="entry name" value="Ig-like_dom_sf"/>
</dbReference>
<dbReference type="PROSITE" id="PS50041">
    <property type="entry name" value="C_TYPE_LECTIN_2"/>
    <property type="match status" value="1"/>
</dbReference>
<proteinExistence type="predicted"/>
<evidence type="ECO:0000259" key="6">
    <source>
        <dbReference type="PROSITE" id="PS50835"/>
    </source>
</evidence>
<keyword evidence="9" id="KW-1185">Reference proteome</keyword>
<dbReference type="CDD" id="cd00037">
    <property type="entry name" value="CLECT"/>
    <property type="match status" value="1"/>
</dbReference>
<evidence type="ECO:0000256" key="2">
    <source>
        <dbReference type="ARBA" id="ARBA00023157"/>
    </source>
</evidence>
<dbReference type="InterPro" id="IPR003961">
    <property type="entry name" value="FN3_dom"/>
</dbReference>
<dbReference type="CDD" id="cd00096">
    <property type="entry name" value="Ig"/>
    <property type="match status" value="1"/>
</dbReference>
<protein>
    <recommendedName>
        <fullName evidence="10">Contactin</fullName>
    </recommendedName>
</protein>
<evidence type="ECO:0008006" key="10">
    <source>
        <dbReference type="Google" id="ProtNLM"/>
    </source>
</evidence>
<feature type="domain" description="C-type lectin" evidence="5">
    <location>
        <begin position="37"/>
        <end position="158"/>
    </location>
</feature>
<dbReference type="SUPFAM" id="SSF49265">
    <property type="entry name" value="Fibronectin type III"/>
    <property type="match status" value="2"/>
</dbReference>
<dbReference type="CDD" id="cd00063">
    <property type="entry name" value="FN3"/>
    <property type="match status" value="3"/>
</dbReference>
<dbReference type="GO" id="GO:0030424">
    <property type="term" value="C:axon"/>
    <property type="evidence" value="ECO:0007669"/>
    <property type="project" value="TreeGrafter"/>
</dbReference>
<feature type="domain" description="Ig-like" evidence="6">
    <location>
        <begin position="190"/>
        <end position="281"/>
    </location>
</feature>
<dbReference type="Gene3D" id="3.10.100.10">
    <property type="entry name" value="Mannose-Binding Protein A, subunit A"/>
    <property type="match status" value="1"/>
</dbReference>
<dbReference type="PANTHER" id="PTHR44170">
    <property type="entry name" value="PROTEIN SIDEKICK"/>
    <property type="match status" value="1"/>
</dbReference>
<dbReference type="InterPro" id="IPR003599">
    <property type="entry name" value="Ig_sub"/>
</dbReference>
<dbReference type="EMBL" id="CAXITT010000042">
    <property type="protein sequence ID" value="CAL1529097.1"/>
    <property type="molecule type" value="Genomic_DNA"/>
</dbReference>
<evidence type="ECO:0000256" key="3">
    <source>
        <dbReference type="ARBA" id="ARBA00023319"/>
    </source>
</evidence>
<feature type="domain" description="Ig-like" evidence="6">
    <location>
        <begin position="497"/>
        <end position="582"/>
    </location>
</feature>
<dbReference type="SUPFAM" id="SSF56436">
    <property type="entry name" value="C-type lectin-like"/>
    <property type="match status" value="1"/>
</dbReference>
<dbReference type="SUPFAM" id="SSF48726">
    <property type="entry name" value="Immunoglobulin"/>
    <property type="match status" value="6"/>
</dbReference>
<dbReference type="InterPro" id="IPR013098">
    <property type="entry name" value="Ig_I-set"/>
</dbReference>
<sequence>MESNFKSCVLWVLLLMNFVDGQVTTQTCPSDIGWLMFSAKCYKFVAFPRLDQPGASAACQENGATLLSVNTPEEHQFVANWLLTNDQRRDIWLTSGITVNSGIRWQGDGSIGGSLDKWMPNTATVRKDDGLRVVYNYTGVEYLWNVGKDGEPYSFVCEISLDEVYRIVQQQRDFDYGLNVDNPTQAPRGPTFLQEPQDTIVLGSTTTVYFQCLAQANPQASYDWLKLTNDNRMIPLGVSTRYSFTTGLLEIRNPGMDDESTYMCKANNDYGTVISSSARLTFGELGDFSNVNPAPVNGKEYDGANLECPYINGKPSKTYQWYKNNFLSFIRPDFQTHTFISANGKLYFSELAPSDQGTYYCLVTLSNFGQSGNYIGASQTESRTSLGFNLNVQSAGASRFQPIIQNEFIFVFPATPTKGGNVRLECFAYGTGPLKYTWSREGGRPLPNGYALESSDRILLLKNVELADGGKYTCKVFSSATNLQDTRTMDLKIQAKPYFTYPLTHQHVDVGSRLTWHCEAAGRPTPTYQWYKNGEVLKSSPGITVDVNTLTITTVDGKRDNGMYQCAASNSYGTTFSTAQLRVLEIKPSFDKTPMMKTQSGAVGGNVTIICDPVAAPMPTYIWLKDGSNLNLQPGVSSEGDHYRMLLNGNLLIQGLQTSDQGKYTCQVENKVGKAEDYTNLRILERTVLSQSPSDQRVEVNLTATLLCQASYSLQTDMVYVWKFNDHIIDYIIEPEYRQGEGNQRGSLYIIATQYKNEGKYTCIPTTGMDQLSASAYVTVMGPPGEPAGVYVQTRSLPNTNDAATENINPDTTRYIVWTDGEDHGSIITDYFVEFRTSYDSKWRIHPDGNNIPKFSTINEQYPDKRFVRLTNLKAGAGIQFRVMARNSFGIGVPSLPTGMTQIVDAKPTQTVTNVRGGGGSVGDLTIVWDPLPVEDHNGPNLRYRVSWRTLEAGAQADSSKWRSTNVTHSQACQYVPDYQTGLVYMCKYVELVGPQMFYMPYQVIVQAINDKGDGPATPVATIMSAEEMPLGAPENVKAKVFNGTALLVTWTPVSEKRESARGKIKGYKINYWNRSNEVETQAKQNIIELKPWETNLRQGLIIGLEPVTWYYFNVQVYTSAGNGPKSSTYDQQTLNRMASQYPTEVYVYSIEGFGVRVNFRGISTQKREEPLLGYKAQVWKAFENIHNAREVNFGLSSTGVIRNLSSSELYELRIFAYSRAGQGKRSSPSVYFTVGDGQIQINAETTEILGGVSGMKPSITIILLSAILTFWKLKS</sequence>
<evidence type="ECO:0000313" key="8">
    <source>
        <dbReference type="EMBL" id="CAL1529097.1"/>
    </source>
</evidence>
<name>A0AAV2H6R1_LYMST</name>
<feature type="signal peptide" evidence="4">
    <location>
        <begin position="1"/>
        <end position="21"/>
    </location>
</feature>
<dbReference type="SMART" id="SM00409">
    <property type="entry name" value="IG"/>
    <property type="match status" value="6"/>
</dbReference>
<feature type="domain" description="Ig-like" evidence="6">
    <location>
        <begin position="402"/>
        <end position="490"/>
    </location>
</feature>
<dbReference type="SMART" id="SM00034">
    <property type="entry name" value="CLECT"/>
    <property type="match status" value="1"/>
</dbReference>
<keyword evidence="3" id="KW-0393">Immunoglobulin domain</keyword>
<dbReference type="Gene3D" id="2.60.40.10">
    <property type="entry name" value="Immunoglobulins"/>
    <property type="match status" value="10"/>
</dbReference>
<dbReference type="GO" id="GO:0007411">
    <property type="term" value="P:axon guidance"/>
    <property type="evidence" value="ECO:0007669"/>
    <property type="project" value="TreeGrafter"/>
</dbReference>
<dbReference type="FunFam" id="2.60.40.10:FF:000032">
    <property type="entry name" value="palladin isoform X1"/>
    <property type="match status" value="1"/>
</dbReference>
<evidence type="ECO:0000259" key="5">
    <source>
        <dbReference type="PROSITE" id="PS50041"/>
    </source>
</evidence>
<keyword evidence="4" id="KW-0732">Signal</keyword>
<dbReference type="InterPro" id="IPR016187">
    <property type="entry name" value="CTDL_fold"/>
</dbReference>
<gene>
    <name evidence="8" type="ORF">GSLYS_00003252001</name>
</gene>
<evidence type="ECO:0000313" key="9">
    <source>
        <dbReference type="Proteomes" id="UP001497497"/>
    </source>
</evidence>
<dbReference type="InterPro" id="IPR036116">
    <property type="entry name" value="FN3_sf"/>
</dbReference>
<dbReference type="GO" id="GO:0098609">
    <property type="term" value="P:cell-cell adhesion"/>
    <property type="evidence" value="ECO:0007669"/>
    <property type="project" value="TreeGrafter"/>
</dbReference>
<dbReference type="Pfam" id="PF00041">
    <property type="entry name" value="fn3"/>
    <property type="match status" value="1"/>
</dbReference>
<reference evidence="8 9" key="1">
    <citation type="submission" date="2024-04" db="EMBL/GenBank/DDBJ databases">
        <authorList>
            <consortium name="Genoscope - CEA"/>
            <person name="William W."/>
        </authorList>
    </citation>
    <scope>NUCLEOTIDE SEQUENCE [LARGE SCALE GENOMIC DNA]</scope>
</reference>
<feature type="domain" description="Fibronectin type-III" evidence="7">
    <location>
        <begin position="1142"/>
        <end position="1238"/>
    </location>
</feature>
<keyword evidence="2" id="KW-1015">Disulfide bond</keyword>
<dbReference type="FunFam" id="2.60.40.10:FF:000035">
    <property type="entry name" value="Contactin 1"/>
    <property type="match status" value="1"/>
</dbReference>
<dbReference type="FunFam" id="2.60.40.10:FF:000028">
    <property type="entry name" value="Neuronal cell adhesion molecule"/>
    <property type="match status" value="1"/>
</dbReference>
<dbReference type="Pfam" id="PF07679">
    <property type="entry name" value="I-set"/>
    <property type="match status" value="1"/>
</dbReference>
<dbReference type="InterPro" id="IPR007110">
    <property type="entry name" value="Ig-like_dom"/>
</dbReference>
<dbReference type="PANTHER" id="PTHR44170:SF6">
    <property type="entry name" value="CONTACTIN"/>
    <property type="match status" value="1"/>
</dbReference>
<feature type="chain" id="PRO_5043729781" description="Contactin" evidence="4">
    <location>
        <begin position="22"/>
        <end position="1276"/>
    </location>
</feature>
<dbReference type="InterPro" id="IPR003598">
    <property type="entry name" value="Ig_sub2"/>
</dbReference>
<dbReference type="AlphaFoldDB" id="A0AAV2H6R1"/>
<accession>A0AAV2H6R1</accession>
<keyword evidence="1" id="KW-0677">Repeat</keyword>
<comment type="caution">
    <text evidence="8">The sequence shown here is derived from an EMBL/GenBank/DDBJ whole genome shotgun (WGS) entry which is preliminary data.</text>
</comment>
<dbReference type="InterPro" id="IPR016186">
    <property type="entry name" value="C-type_lectin-like/link_sf"/>
</dbReference>
<evidence type="ECO:0000256" key="1">
    <source>
        <dbReference type="ARBA" id="ARBA00022737"/>
    </source>
</evidence>
<evidence type="ECO:0000256" key="4">
    <source>
        <dbReference type="SAM" id="SignalP"/>
    </source>
</evidence>
<dbReference type="PROSITE" id="PS50835">
    <property type="entry name" value="IG_LIKE"/>
    <property type="match status" value="6"/>
</dbReference>
<dbReference type="Proteomes" id="UP001497497">
    <property type="component" value="Unassembled WGS sequence"/>
</dbReference>
<dbReference type="PROSITE" id="PS50853">
    <property type="entry name" value="FN3"/>
    <property type="match status" value="3"/>
</dbReference>
<evidence type="ECO:0000259" key="7">
    <source>
        <dbReference type="PROSITE" id="PS50853"/>
    </source>
</evidence>
<feature type="domain" description="Fibronectin type-III" evidence="7">
    <location>
        <begin position="1033"/>
        <end position="1137"/>
    </location>
</feature>
<organism evidence="8 9">
    <name type="scientific">Lymnaea stagnalis</name>
    <name type="common">Great pond snail</name>
    <name type="synonym">Helix stagnalis</name>
    <dbReference type="NCBI Taxonomy" id="6523"/>
    <lineage>
        <taxon>Eukaryota</taxon>
        <taxon>Metazoa</taxon>
        <taxon>Spiralia</taxon>
        <taxon>Lophotrochozoa</taxon>
        <taxon>Mollusca</taxon>
        <taxon>Gastropoda</taxon>
        <taxon>Heterobranchia</taxon>
        <taxon>Euthyneura</taxon>
        <taxon>Panpulmonata</taxon>
        <taxon>Hygrophila</taxon>
        <taxon>Lymnaeoidea</taxon>
        <taxon>Lymnaeidae</taxon>
        <taxon>Lymnaea</taxon>
    </lineage>
</organism>
<feature type="domain" description="Ig-like" evidence="6">
    <location>
        <begin position="588"/>
        <end position="682"/>
    </location>
</feature>
<dbReference type="GO" id="GO:0005886">
    <property type="term" value="C:plasma membrane"/>
    <property type="evidence" value="ECO:0007669"/>
    <property type="project" value="TreeGrafter"/>
</dbReference>
<dbReference type="InterPro" id="IPR013783">
    <property type="entry name" value="Ig-like_fold"/>
</dbReference>
<dbReference type="SMART" id="SM00060">
    <property type="entry name" value="FN3"/>
    <property type="match status" value="4"/>
</dbReference>
<feature type="domain" description="Ig-like" evidence="6">
    <location>
        <begin position="298"/>
        <end position="364"/>
    </location>
</feature>
<dbReference type="SMART" id="SM00408">
    <property type="entry name" value="IGc2"/>
    <property type="match status" value="6"/>
</dbReference>
<dbReference type="InterPro" id="IPR001304">
    <property type="entry name" value="C-type_lectin-like"/>
</dbReference>
<dbReference type="Pfam" id="PF13927">
    <property type="entry name" value="Ig_3"/>
    <property type="match status" value="3"/>
</dbReference>
<feature type="domain" description="Ig-like" evidence="6">
    <location>
        <begin position="687"/>
        <end position="779"/>
    </location>
</feature>